<comment type="caution">
    <text evidence="2">The sequence shown here is derived from an EMBL/GenBank/DDBJ whole genome shotgun (WGS) entry which is preliminary data.</text>
</comment>
<feature type="compositionally biased region" description="Polar residues" evidence="1">
    <location>
        <begin position="24"/>
        <end position="41"/>
    </location>
</feature>
<dbReference type="GeneID" id="81623394"/>
<protein>
    <submittedName>
        <fullName evidence="2">Uncharacterized protein</fullName>
    </submittedName>
</protein>
<evidence type="ECO:0000313" key="2">
    <source>
        <dbReference type="EMBL" id="KAJ5488653.1"/>
    </source>
</evidence>
<accession>A0A9X0BXS9</accession>
<dbReference type="EMBL" id="JAPWDQ010000004">
    <property type="protein sequence ID" value="KAJ5488653.1"/>
    <property type="molecule type" value="Genomic_DNA"/>
</dbReference>
<gene>
    <name evidence="2" type="ORF">N7539_003543</name>
</gene>
<proteinExistence type="predicted"/>
<dbReference type="Proteomes" id="UP001148312">
    <property type="component" value="Unassembled WGS sequence"/>
</dbReference>
<reference evidence="2" key="2">
    <citation type="journal article" date="2023" name="IMA Fungus">
        <title>Comparative genomic study of the Penicillium genus elucidates a diverse pangenome and 15 lateral gene transfer events.</title>
        <authorList>
            <person name="Petersen C."/>
            <person name="Sorensen T."/>
            <person name="Nielsen M.R."/>
            <person name="Sondergaard T.E."/>
            <person name="Sorensen J.L."/>
            <person name="Fitzpatrick D.A."/>
            <person name="Frisvad J.C."/>
            <person name="Nielsen K.L."/>
        </authorList>
    </citation>
    <scope>NUCLEOTIDE SEQUENCE</scope>
    <source>
        <strain evidence="2">IBT 30728</strain>
    </source>
</reference>
<feature type="non-terminal residue" evidence="2">
    <location>
        <position position="1"/>
    </location>
</feature>
<feature type="region of interest" description="Disordered" evidence="1">
    <location>
        <begin position="15"/>
        <end position="44"/>
    </location>
</feature>
<organism evidence="2 3">
    <name type="scientific">Penicillium diatomitis</name>
    <dbReference type="NCBI Taxonomy" id="2819901"/>
    <lineage>
        <taxon>Eukaryota</taxon>
        <taxon>Fungi</taxon>
        <taxon>Dikarya</taxon>
        <taxon>Ascomycota</taxon>
        <taxon>Pezizomycotina</taxon>
        <taxon>Eurotiomycetes</taxon>
        <taxon>Eurotiomycetidae</taxon>
        <taxon>Eurotiales</taxon>
        <taxon>Aspergillaceae</taxon>
        <taxon>Penicillium</taxon>
    </lineage>
</organism>
<keyword evidence="3" id="KW-1185">Reference proteome</keyword>
<dbReference type="AlphaFoldDB" id="A0A9X0BXS9"/>
<dbReference type="RefSeq" id="XP_056790686.1">
    <property type="nucleotide sequence ID" value="XM_056933145.1"/>
</dbReference>
<evidence type="ECO:0000256" key="1">
    <source>
        <dbReference type="SAM" id="MobiDB-lite"/>
    </source>
</evidence>
<name>A0A9X0BXS9_9EURO</name>
<reference evidence="2" key="1">
    <citation type="submission" date="2022-12" db="EMBL/GenBank/DDBJ databases">
        <authorList>
            <person name="Petersen C."/>
        </authorList>
    </citation>
    <scope>NUCLEOTIDE SEQUENCE</scope>
    <source>
        <strain evidence="2">IBT 30728</strain>
    </source>
</reference>
<sequence>SRKYIVSFTHSLEPRSIGRDASPLESNPIQRDTSAASQDSEPAQEMRYIPRAGVQCLYETFLRLWNSDASARCRESGCSPHWLWSCTADTPISRKAGPIQGLSHACLCRLSASIRGAVLGQSRLGGPGTVCPLPKIPEYQDRPISDASLLREMHEHFPHWDWSPAFEAWWWAARINSGYDLLPLLLVAELLAAHQDDLIELVHQNVSGLNITFERERRWSRVEGDLIIPSWMSVRAYGMTCLRGTYTQTVDARFQSISNVHDFNASRQREIG</sequence>
<evidence type="ECO:0000313" key="3">
    <source>
        <dbReference type="Proteomes" id="UP001148312"/>
    </source>
</evidence>